<evidence type="ECO:0000256" key="1">
    <source>
        <dbReference type="ARBA" id="ARBA00004613"/>
    </source>
</evidence>
<evidence type="ECO:0000313" key="10">
    <source>
        <dbReference type="Proteomes" id="UP000595038"/>
    </source>
</evidence>
<evidence type="ECO:0000256" key="4">
    <source>
        <dbReference type="ARBA" id="ARBA00022737"/>
    </source>
</evidence>
<comment type="subcellular location">
    <subcellularLocation>
        <location evidence="1">Secreted</location>
    </subcellularLocation>
</comment>
<dbReference type="InterPro" id="IPR006633">
    <property type="entry name" value="Carb-bd_sugar_hydrolysis-dom"/>
</dbReference>
<dbReference type="GO" id="GO:0005576">
    <property type="term" value="C:extracellular region"/>
    <property type="evidence" value="ECO:0007669"/>
    <property type="project" value="UniProtKB-SubCell"/>
</dbReference>
<dbReference type="SMART" id="SM00722">
    <property type="entry name" value="CASH"/>
    <property type="match status" value="1"/>
</dbReference>
<dbReference type="PANTHER" id="PTHR40088">
    <property type="entry name" value="PECTATE LYASE (EUROFUNG)"/>
    <property type="match status" value="1"/>
</dbReference>
<keyword evidence="3 5" id="KW-0732">Signal</keyword>
<dbReference type="InterPro" id="IPR039448">
    <property type="entry name" value="Beta_helix"/>
</dbReference>
<dbReference type="EMBL" id="CP065647">
    <property type="protein sequence ID" value="QPR71373.1"/>
    <property type="molecule type" value="Genomic_DNA"/>
</dbReference>
<evidence type="ECO:0000256" key="5">
    <source>
        <dbReference type="SAM" id="SignalP"/>
    </source>
</evidence>
<feature type="domain" description="Carbohydrate-binding/sugar hydrolysis" evidence="6">
    <location>
        <begin position="72"/>
        <end position="237"/>
    </location>
</feature>
<dbReference type="Proteomes" id="UP000435910">
    <property type="component" value="Unassembled WGS sequence"/>
</dbReference>
<feature type="signal peptide" evidence="5">
    <location>
        <begin position="1"/>
        <end position="21"/>
    </location>
</feature>
<dbReference type="Gene3D" id="2.160.20.10">
    <property type="entry name" value="Single-stranded right-handed beta-helix, Pectin lyase-like"/>
    <property type="match status" value="1"/>
</dbReference>
<evidence type="ECO:0000313" key="8">
    <source>
        <dbReference type="EMBL" id="TWL22367.1"/>
    </source>
</evidence>
<evidence type="ECO:0000256" key="3">
    <source>
        <dbReference type="ARBA" id="ARBA00022729"/>
    </source>
</evidence>
<reference evidence="7 10" key="2">
    <citation type="submission" date="2020-12" db="EMBL/GenBank/DDBJ databases">
        <title>FDA dAtabase for Regulatory Grade micrObial Sequences (FDA-ARGOS): Supporting development and validation of Infectious Disease Dx tests.</title>
        <authorList>
            <person name="Nelson B."/>
            <person name="Plummer A."/>
            <person name="Tallon L."/>
            <person name="Sadzewicz L."/>
            <person name="Zhao X."/>
            <person name="Boylan J."/>
            <person name="Ott S."/>
            <person name="Bowen H."/>
            <person name="Vavikolanu K."/>
            <person name="Mehta A."/>
            <person name="Aluvathingal J."/>
            <person name="Nadendla S."/>
            <person name="Myers T."/>
            <person name="Yan Y."/>
            <person name="Sichtig H."/>
        </authorList>
    </citation>
    <scope>NUCLEOTIDE SEQUENCE [LARGE SCALE GENOMIC DNA]</scope>
    <source>
        <strain evidence="7 10">FDAARGOS_923</strain>
    </source>
</reference>
<dbReference type="RefSeq" id="WP_016885429.1">
    <property type="nucleotide sequence ID" value="NZ_CAVNYF010000001.1"/>
</dbReference>
<evidence type="ECO:0000313" key="9">
    <source>
        <dbReference type="Proteomes" id="UP000435910"/>
    </source>
</evidence>
<gene>
    <name evidence="8" type="ORF">CHCC16736_3836</name>
    <name evidence="7" type="ORF">I6G80_16220</name>
</gene>
<keyword evidence="2" id="KW-0964">Secreted</keyword>
<evidence type="ECO:0000259" key="6">
    <source>
        <dbReference type="SMART" id="SM00722"/>
    </source>
</evidence>
<organism evidence="8 9">
    <name type="scientific">Bacillus licheniformis</name>
    <dbReference type="NCBI Taxonomy" id="1402"/>
    <lineage>
        <taxon>Bacteria</taxon>
        <taxon>Bacillati</taxon>
        <taxon>Bacillota</taxon>
        <taxon>Bacilli</taxon>
        <taxon>Bacillales</taxon>
        <taxon>Bacillaceae</taxon>
        <taxon>Bacillus</taxon>
    </lineage>
</organism>
<keyword evidence="4" id="KW-0677">Repeat</keyword>
<dbReference type="InterPro" id="IPR012334">
    <property type="entry name" value="Pectin_lyas_fold"/>
</dbReference>
<dbReference type="EMBL" id="NILC01000029">
    <property type="protein sequence ID" value="TWL22367.1"/>
    <property type="molecule type" value="Genomic_DNA"/>
</dbReference>
<dbReference type="Proteomes" id="UP000595038">
    <property type="component" value="Chromosome"/>
</dbReference>
<dbReference type="AlphaFoldDB" id="A0A415JFB8"/>
<feature type="chain" id="PRO_5041165967" evidence="5">
    <location>
        <begin position="22"/>
        <end position="468"/>
    </location>
</feature>
<reference evidence="8 9" key="1">
    <citation type="submission" date="2019-06" db="EMBL/GenBank/DDBJ databases">
        <title>Genome sequence analysis of &gt;100 Bacillus licheniformis strains suggests intrinsic resistance to this species.</title>
        <authorList>
            <person name="Wels M."/>
            <person name="Siezen R.J."/>
            <person name="Johansen E."/>
            <person name="Stuer-Lauridsen B."/>
            <person name="Bjerre K."/>
            <person name="Nielsen B.K.K."/>
        </authorList>
    </citation>
    <scope>NUCLEOTIDE SEQUENCE [LARGE SCALE GENOMIC DNA]</scope>
    <source>
        <strain evidence="8 9">BAC-16736</strain>
    </source>
</reference>
<dbReference type="GO" id="GO:0016837">
    <property type="term" value="F:carbon-oxygen lyase activity, acting on polysaccharides"/>
    <property type="evidence" value="ECO:0007669"/>
    <property type="project" value="TreeGrafter"/>
</dbReference>
<evidence type="ECO:0000256" key="2">
    <source>
        <dbReference type="ARBA" id="ARBA00022525"/>
    </source>
</evidence>
<dbReference type="InterPro" id="IPR052052">
    <property type="entry name" value="Polysaccharide_Lyase_9"/>
</dbReference>
<dbReference type="Pfam" id="PF13229">
    <property type="entry name" value="Beta_helix"/>
    <property type="match status" value="1"/>
</dbReference>
<dbReference type="PANTHER" id="PTHR40088:SF2">
    <property type="entry name" value="SECRETED SUGAR HYDROLASE"/>
    <property type="match status" value="1"/>
</dbReference>
<dbReference type="InterPro" id="IPR011050">
    <property type="entry name" value="Pectin_lyase_fold/virulence"/>
</dbReference>
<dbReference type="SMART" id="SM00710">
    <property type="entry name" value="PbH1"/>
    <property type="match status" value="8"/>
</dbReference>
<proteinExistence type="predicted"/>
<protein>
    <submittedName>
        <fullName evidence="7">Right-handed parallel beta-helix repeat-containing protein</fullName>
    </submittedName>
</protein>
<dbReference type="InterPro" id="IPR006626">
    <property type="entry name" value="PbH1"/>
</dbReference>
<name>A0A415JFB8_BACLI</name>
<dbReference type="SUPFAM" id="SSF51126">
    <property type="entry name" value="Pectin lyase-like"/>
    <property type="match status" value="1"/>
</dbReference>
<accession>A0A415JFB8</accession>
<sequence length="468" mass="51530">MRKWYFILSACILVSVIIAFAYDKTGAKEAEPANSLYVSPNGNDQNEGTKEKPFRTLKQAAKKAVPGTTVMIREGTYHETLDVRESGSAEKPITFQNYENEKVVISGESVKDAEYETPIIHIHNQQYITISGLTIQDLSVSSEEATAMGIYVSGSSSHITIKNNHVRNIKTTADDGNAHGIAVYGSGSMKDIKIEDNTVEKLTLGASEAVVLNGNIDGFAIRGNVVRDNNNIGIDLIGYEGTAAQNDFVRNGTVENNTVYNNSTYGNPAYGDDYSAGGIYVDGGQSIDIKKNTVYGNDIGIEATSEHKGKYADDIQITDNTVYKNAYTGISIGGYDKKRGGTSHSVIAHNIIYRNDTKGLDGGQLLLQYDTKTNTIEKNIITASDSQIFIANDFTKNEGNKVNHNVYHKEAGKDGLWIWKKNEYDSFTPYQNATNQDQDSIYVDPMYRDEKSYDFTLDPDSPAWPVIK</sequence>
<evidence type="ECO:0000313" key="7">
    <source>
        <dbReference type="EMBL" id="QPR71373.1"/>
    </source>
</evidence>